<dbReference type="InterPro" id="IPR000524">
    <property type="entry name" value="Tscrpt_reg_HTH_GntR"/>
</dbReference>
<dbReference type="Gene3D" id="1.20.120.530">
    <property type="entry name" value="GntR ligand-binding domain-like"/>
    <property type="match status" value="1"/>
</dbReference>
<proteinExistence type="predicted"/>
<dbReference type="SMART" id="SM00895">
    <property type="entry name" value="FCD"/>
    <property type="match status" value="1"/>
</dbReference>
<keyword evidence="3" id="KW-0804">Transcription</keyword>
<evidence type="ECO:0000313" key="5">
    <source>
        <dbReference type="EMBL" id="PEH38854.1"/>
    </source>
</evidence>
<dbReference type="EMBL" id="CP104214">
    <property type="protein sequence ID" value="UWX71545.1"/>
    <property type="molecule type" value="Genomic_DNA"/>
</dbReference>
<dbReference type="InterPro" id="IPR036390">
    <property type="entry name" value="WH_DNA-bd_sf"/>
</dbReference>
<dbReference type="SMART" id="SM00345">
    <property type="entry name" value="HTH_GNTR"/>
    <property type="match status" value="1"/>
</dbReference>
<name>A0A095WBF6_BURGA</name>
<dbReference type="CDD" id="cd07377">
    <property type="entry name" value="WHTH_GntR"/>
    <property type="match status" value="1"/>
</dbReference>
<dbReference type="PROSITE" id="PS50949">
    <property type="entry name" value="HTH_GNTR"/>
    <property type="match status" value="1"/>
</dbReference>
<accession>A0A095WBF6</accession>
<evidence type="ECO:0000313" key="7">
    <source>
        <dbReference type="Proteomes" id="UP000220629"/>
    </source>
</evidence>
<dbReference type="RefSeq" id="WP_013697612.1">
    <property type="nucleotide sequence ID" value="NZ_CADEPO010000005.1"/>
</dbReference>
<dbReference type="AlphaFoldDB" id="A0A095WBF6"/>
<gene>
    <name evidence="5" type="ORF">CRM94_31475</name>
    <name evidence="6" type="ORF">NYZ96_07285</name>
</gene>
<feature type="domain" description="HTH gntR-type" evidence="4">
    <location>
        <begin position="6"/>
        <end position="73"/>
    </location>
</feature>
<dbReference type="GO" id="GO:0003700">
    <property type="term" value="F:DNA-binding transcription factor activity"/>
    <property type="evidence" value="ECO:0007669"/>
    <property type="project" value="InterPro"/>
</dbReference>
<evidence type="ECO:0000256" key="2">
    <source>
        <dbReference type="ARBA" id="ARBA00023125"/>
    </source>
</evidence>
<dbReference type="Proteomes" id="UP000220629">
    <property type="component" value="Unassembled WGS sequence"/>
</dbReference>
<dbReference type="Proteomes" id="UP001059745">
    <property type="component" value="Chromosome 1"/>
</dbReference>
<evidence type="ECO:0000313" key="6">
    <source>
        <dbReference type="EMBL" id="UWX71545.1"/>
    </source>
</evidence>
<evidence type="ECO:0000256" key="1">
    <source>
        <dbReference type="ARBA" id="ARBA00023015"/>
    </source>
</evidence>
<dbReference type="SUPFAM" id="SSF48008">
    <property type="entry name" value="GntR ligand-binding domain-like"/>
    <property type="match status" value="1"/>
</dbReference>
<dbReference type="Gene3D" id="1.10.10.10">
    <property type="entry name" value="Winged helix-like DNA-binding domain superfamily/Winged helix DNA-binding domain"/>
    <property type="match status" value="1"/>
</dbReference>
<dbReference type="Pfam" id="PF07729">
    <property type="entry name" value="FCD"/>
    <property type="match status" value="1"/>
</dbReference>
<sequence length="220" mass="24962">MEEKTNSDADHAYDEIRTRILDGRLEPGQKISHRGLASKLGIGQMPVRSALQRLAAENLVTVFDKRGTFVNDPTRDDLQQIYEVRLALESTAAYLAAARGPTLAMSASVERMERLIESGDTDIMAEQRIGWVFHQELFLAARNERLHNFYKLLRAQTLALNELPRQDIETVRRGTVEHLAIYAAIRDGQPEAARTHMWHHIVDGTPARIKLIRAKNESKE</sequence>
<dbReference type="GeneID" id="66457355"/>
<evidence type="ECO:0000259" key="4">
    <source>
        <dbReference type="PROSITE" id="PS50949"/>
    </source>
</evidence>
<reference evidence="6" key="3">
    <citation type="submission" date="2022-09" db="EMBL/GenBank/DDBJ databases">
        <title>Genomic of Burkholderia gladioli.</title>
        <authorList>
            <person name="Wu H."/>
        </authorList>
    </citation>
    <scope>NUCLEOTIDE SEQUENCE</scope>
    <source>
        <strain evidence="6">ZN-S4</strain>
    </source>
</reference>
<dbReference type="InterPro" id="IPR008920">
    <property type="entry name" value="TF_FadR/GntR_C"/>
</dbReference>
<dbReference type="SUPFAM" id="SSF46785">
    <property type="entry name" value="Winged helix' DNA-binding domain"/>
    <property type="match status" value="1"/>
</dbReference>
<keyword evidence="1" id="KW-0805">Transcription regulation</keyword>
<dbReference type="PANTHER" id="PTHR43537">
    <property type="entry name" value="TRANSCRIPTIONAL REGULATOR, GNTR FAMILY"/>
    <property type="match status" value="1"/>
</dbReference>
<dbReference type="InterPro" id="IPR036388">
    <property type="entry name" value="WH-like_DNA-bd_sf"/>
</dbReference>
<evidence type="ECO:0000256" key="3">
    <source>
        <dbReference type="ARBA" id="ARBA00023163"/>
    </source>
</evidence>
<dbReference type="OMA" id="WELYHLR"/>
<dbReference type="OrthoDB" id="6536663at2"/>
<reference evidence="7" key="2">
    <citation type="submission" date="2017-09" db="EMBL/GenBank/DDBJ databases">
        <title>FDA dAtabase for Regulatory Grade micrObial Sequences (FDA-ARGOS): Supporting development and validation of Infectious Disease Dx tests.</title>
        <authorList>
            <person name="Minogue T."/>
            <person name="Wolcott M."/>
            <person name="Wasieloski L."/>
            <person name="Aguilar W."/>
            <person name="Moore D."/>
            <person name="Tallon L."/>
            <person name="Sadzewicz L."/>
            <person name="Ott S."/>
            <person name="Zhao X."/>
            <person name="Nagaraj S."/>
            <person name="Vavikolanu K."/>
            <person name="Aluvathingal J."/>
            <person name="Nadendla S."/>
            <person name="Sichtig H."/>
        </authorList>
    </citation>
    <scope>NUCLEOTIDE SEQUENCE [LARGE SCALE GENOMIC DNA]</scope>
    <source>
        <strain evidence="7">FDAARGOS_390</strain>
    </source>
</reference>
<dbReference type="PANTHER" id="PTHR43537:SF44">
    <property type="entry name" value="GNTR FAMILY REGULATORY PROTEIN"/>
    <property type="match status" value="1"/>
</dbReference>
<keyword evidence="2" id="KW-0238">DNA-binding</keyword>
<dbReference type="InterPro" id="IPR011711">
    <property type="entry name" value="GntR_C"/>
</dbReference>
<reference evidence="5" key="1">
    <citation type="submission" date="2017-09" db="EMBL/GenBank/DDBJ databases">
        <title>FDA dAtabase for Regulatory Grade micrObial Sequences (FDA-ARGOS): Supporting development and validation of Infectious Disease Dx tests.</title>
        <authorList>
            <person name="Minogue T."/>
            <person name="Wolcott M."/>
            <person name="Wasieloski L."/>
            <person name="Aguilar W."/>
            <person name="Moore D."/>
            <person name="Tallon L.J."/>
            <person name="Sadzewicz L."/>
            <person name="Ott S."/>
            <person name="Zhao X."/>
            <person name="Nagaraj S."/>
            <person name="Vavikolanu K."/>
            <person name="Aluvathingal J."/>
            <person name="Nadendla S."/>
            <person name="Sichtig H."/>
        </authorList>
    </citation>
    <scope>NUCLEOTIDE SEQUENCE</scope>
    <source>
        <strain evidence="5">FDAARGOS_390</strain>
    </source>
</reference>
<protein>
    <submittedName>
        <fullName evidence="5">GntR family transcriptional regulator</fullName>
    </submittedName>
</protein>
<dbReference type="EMBL" id="PDDY01000004">
    <property type="protein sequence ID" value="PEH38854.1"/>
    <property type="molecule type" value="Genomic_DNA"/>
</dbReference>
<organism evidence="5 7">
    <name type="scientific">Burkholderia gladioli</name>
    <name type="common">Pseudomonas marginata</name>
    <name type="synonym">Phytomonas marginata</name>
    <dbReference type="NCBI Taxonomy" id="28095"/>
    <lineage>
        <taxon>Bacteria</taxon>
        <taxon>Pseudomonadati</taxon>
        <taxon>Pseudomonadota</taxon>
        <taxon>Betaproteobacteria</taxon>
        <taxon>Burkholderiales</taxon>
        <taxon>Burkholderiaceae</taxon>
        <taxon>Burkholderia</taxon>
    </lineage>
</organism>
<dbReference type="Pfam" id="PF00392">
    <property type="entry name" value="GntR"/>
    <property type="match status" value="1"/>
</dbReference>
<dbReference type="GO" id="GO:0003677">
    <property type="term" value="F:DNA binding"/>
    <property type="evidence" value="ECO:0007669"/>
    <property type="project" value="UniProtKB-KW"/>
</dbReference>